<dbReference type="PANTHER" id="PTHR41317">
    <property type="entry name" value="PD-(D_E)XK NUCLEASE FAMILY TRANSPOSASE"/>
    <property type="match status" value="1"/>
</dbReference>
<organism evidence="1">
    <name type="scientific">Chlorobium chlorochromatii (strain CaD3)</name>
    <dbReference type="NCBI Taxonomy" id="340177"/>
    <lineage>
        <taxon>Bacteria</taxon>
        <taxon>Pseudomonadati</taxon>
        <taxon>Chlorobiota</taxon>
        <taxon>Chlorobiia</taxon>
        <taxon>Chlorobiales</taxon>
        <taxon>Chlorobiaceae</taxon>
        <taxon>Chlorobium/Pelodictyon group</taxon>
        <taxon>Chlorobium</taxon>
    </lineage>
</organism>
<dbReference type="STRING" id="340177.Cag_0820"/>
<dbReference type="KEGG" id="cch:Cag_0820"/>
<dbReference type="eggNOG" id="COG5464">
    <property type="taxonomic scope" value="Bacteria"/>
</dbReference>
<dbReference type="AlphaFoldDB" id="Q3ASD9"/>
<gene>
    <name evidence="1" type="ordered locus">Cag_0820</name>
</gene>
<dbReference type="InterPro" id="IPR010106">
    <property type="entry name" value="RpnA"/>
</dbReference>
<accession>Q3ASD9</accession>
<protein>
    <recommendedName>
        <fullName evidence="2">Rpn family recombination-promoting nuclease/putative transposase</fullName>
    </recommendedName>
</protein>
<sequence length="334" mass="38494">MATRKLITFDWAMKRLLRSKANFDILEGFLSELLGEDITILDILESESNQENKEYKYNRLDLKVKNSKGELIIIEVQYEREYDYFQRMLYGASRVITEHQKLSEPYSTIPTVISINILYFTLGEGSDYIYYGTTKFVGMHNRDVLHLSKEQREKYGKREVSDIYPKYYLLQINNFNNVAKTSLDEWIYFLKNAEIPENFNAKGIKKAKESFDFISMTPEEQEAFLSYQDALRDQASYFETTYEIPFEQGLKKGIRKGRKEGKEQGLREGKKLGLQEGVLKGKELGLQEGKELGLQEGVLKGKLEIARKLMAKGMSAEEAAGIAGVNIGLLERND</sequence>
<evidence type="ECO:0008006" key="2">
    <source>
        <dbReference type="Google" id="ProtNLM"/>
    </source>
</evidence>
<evidence type="ECO:0000313" key="1">
    <source>
        <dbReference type="EMBL" id="ABB28086.1"/>
    </source>
</evidence>
<reference evidence="1" key="1">
    <citation type="submission" date="2005-08" db="EMBL/GenBank/DDBJ databases">
        <title>Complete sequence of Chlorobium chlorochromatii CaD3.</title>
        <authorList>
            <person name="Copeland A."/>
            <person name="Lucas S."/>
            <person name="Lapidus A."/>
            <person name="Barry K."/>
            <person name="Detter J.C."/>
            <person name="Glavina T."/>
            <person name="Hammon N."/>
            <person name="Israni S."/>
            <person name="Pitluck S."/>
            <person name="Bryant D."/>
            <person name="Schmutz J."/>
            <person name="Larimer F."/>
            <person name="Land M."/>
            <person name="Kyrpides N."/>
            <person name="Ivanova N."/>
            <person name="Richardson P."/>
        </authorList>
    </citation>
    <scope>NUCLEOTIDE SEQUENCE [LARGE SCALE GENOMIC DNA]</scope>
    <source>
        <strain evidence="1">CaD3</strain>
    </source>
</reference>
<dbReference type="PANTHER" id="PTHR41317:SF1">
    <property type="entry name" value="PD-(D_E)XK NUCLEASE FAMILY TRANSPOSASE"/>
    <property type="match status" value="1"/>
</dbReference>
<dbReference type="EMBL" id="CP000108">
    <property type="protein sequence ID" value="ABB28086.1"/>
    <property type="molecule type" value="Genomic_DNA"/>
</dbReference>
<dbReference type="NCBIfam" id="TIGR01784">
    <property type="entry name" value="T_den_put_tspse"/>
    <property type="match status" value="1"/>
</dbReference>
<dbReference type="HOGENOM" id="CLU_057504_2_0_10"/>
<name>Q3ASD9_CHLCH</name>
<proteinExistence type="predicted"/>
<dbReference type="Pfam" id="PF12784">
    <property type="entry name" value="PDDEXK_2"/>
    <property type="match status" value="1"/>
</dbReference>